<reference evidence="2 3" key="1">
    <citation type="submission" date="2019-05" db="EMBL/GenBank/DDBJ databases">
        <title>Another draft genome of Portunus trituberculatus and its Hox gene families provides insights of decapod evolution.</title>
        <authorList>
            <person name="Jeong J.-H."/>
            <person name="Song I."/>
            <person name="Kim S."/>
            <person name="Choi T."/>
            <person name="Kim D."/>
            <person name="Ryu S."/>
            <person name="Kim W."/>
        </authorList>
    </citation>
    <scope>NUCLEOTIDE SEQUENCE [LARGE SCALE GENOMIC DNA]</scope>
    <source>
        <tissue evidence="2">Muscle</tissue>
    </source>
</reference>
<proteinExistence type="predicted"/>
<name>A0A5B7HM08_PORTR</name>
<keyword evidence="3" id="KW-1185">Reference proteome</keyword>
<dbReference type="AlphaFoldDB" id="A0A5B7HM08"/>
<sequence>MLAPLFDHLMGCDTSMITCLPTIVIYNTITFDTTVYQKKKPVITPPTKETVTSSPSHNLVSVTDPHLPRSFMLSVNTPETSFPSSSSRTRRTPPARQWCDSLQVMPFIVHQRGPPVLIGSNAPRRPLGAEGAARRYIRKGE</sequence>
<evidence type="ECO:0000256" key="1">
    <source>
        <dbReference type="SAM" id="MobiDB-lite"/>
    </source>
</evidence>
<comment type="caution">
    <text evidence="2">The sequence shown here is derived from an EMBL/GenBank/DDBJ whole genome shotgun (WGS) entry which is preliminary data.</text>
</comment>
<dbReference type="EMBL" id="VSRR010029909">
    <property type="protein sequence ID" value="MPC69738.1"/>
    <property type="molecule type" value="Genomic_DNA"/>
</dbReference>
<accession>A0A5B7HM08</accession>
<evidence type="ECO:0000313" key="2">
    <source>
        <dbReference type="EMBL" id="MPC69738.1"/>
    </source>
</evidence>
<feature type="region of interest" description="Disordered" evidence="1">
    <location>
        <begin position="73"/>
        <end position="94"/>
    </location>
</feature>
<protein>
    <submittedName>
        <fullName evidence="2">Uncharacterized protein</fullName>
    </submittedName>
</protein>
<evidence type="ECO:0000313" key="3">
    <source>
        <dbReference type="Proteomes" id="UP000324222"/>
    </source>
</evidence>
<organism evidence="2 3">
    <name type="scientific">Portunus trituberculatus</name>
    <name type="common">Swimming crab</name>
    <name type="synonym">Neptunus trituberculatus</name>
    <dbReference type="NCBI Taxonomy" id="210409"/>
    <lineage>
        <taxon>Eukaryota</taxon>
        <taxon>Metazoa</taxon>
        <taxon>Ecdysozoa</taxon>
        <taxon>Arthropoda</taxon>
        <taxon>Crustacea</taxon>
        <taxon>Multicrustacea</taxon>
        <taxon>Malacostraca</taxon>
        <taxon>Eumalacostraca</taxon>
        <taxon>Eucarida</taxon>
        <taxon>Decapoda</taxon>
        <taxon>Pleocyemata</taxon>
        <taxon>Brachyura</taxon>
        <taxon>Eubrachyura</taxon>
        <taxon>Portunoidea</taxon>
        <taxon>Portunidae</taxon>
        <taxon>Portuninae</taxon>
        <taxon>Portunus</taxon>
    </lineage>
</organism>
<gene>
    <name evidence="2" type="ORF">E2C01_063969</name>
</gene>
<dbReference type="Proteomes" id="UP000324222">
    <property type="component" value="Unassembled WGS sequence"/>
</dbReference>
<feature type="compositionally biased region" description="Low complexity" evidence="1">
    <location>
        <begin position="77"/>
        <end position="87"/>
    </location>
</feature>